<keyword evidence="6" id="KW-0539">Nucleus</keyword>
<dbReference type="InterPro" id="IPR029055">
    <property type="entry name" value="Ntn_hydrolases_N"/>
</dbReference>
<accession>A0A8C5R331</accession>
<evidence type="ECO:0008006" key="11">
    <source>
        <dbReference type="Google" id="ProtNLM"/>
    </source>
</evidence>
<evidence type="ECO:0000256" key="8">
    <source>
        <dbReference type="SAM" id="MobiDB-lite"/>
    </source>
</evidence>
<dbReference type="GO" id="GO:0005737">
    <property type="term" value="C:cytoplasm"/>
    <property type="evidence" value="ECO:0007669"/>
    <property type="project" value="UniProtKB-SubCell"/>
</dbReference>
<dbReference type="SUPFAM" id="SSF56235">
    <property type="entry name" value="N-terminal nucleophile aminohydrolases (Ntn hydrolases)"/>
    <property type="match status" value="1"/>
</dbReference>
<protein>
    <recommendedName>
        <fullName evidence="11">Proteasome subunit alpha type-3</fullName>
    </recommendedName>
</protein>
<dbReference type="AlphaFoldDB" id="A0A8C5R331"/>
<organism evidence="9 10">
    <name type="scientific">Leptobrachium leishanense</name>
    <name type="common">Leishan spiny toad</name>
    <dbReference type="NCBI Taxonomy" id="445787"/>
    <lineage>
        <taxon>Eukaryota</taxon>
        <taxon>Metazoa</taxon>
        <taxon>Chordata</taxon>
        <taxon>Craniata</taxon>
        <taxon>Vertebrata</taxon>
        <taxon>Euteleostomi</taxon>
        <taxon>Amphibia</taxon>
        <taxon>Batrachia</taxon>
        <taxon>Anura</taxon>
        <taxon>Pelobatoidea</taxon>
        <taxon>Megophryidae</taxon>
        <taxon>Leptobrachium</taxon>
    </lineage>
</organism>
<sequence>VPAPLLLRAGGALARSCLLPCCCVQVGRWLARACSLVAACRWGAGSLVPAPLLLRAGGALARSCLLPCCCVQVGAGSLVPAPLLLRAGGALARCACSLVAACRWGAGSLVPAPLLLRAGGALARSCLLPCCCVQVGCSLVPAPLLLPAGGALARAGSLVAACRWGARSCRLPCCCLQVGRSLVPAPGADFIFGESLFIRPGPAGLSCVAVGVSLVPCVSPQAVAGLLADARSLADIAREEASNFRSNYGYDIPLKHLSDRVAMYVHAYTLYSAVRPFGCSFMLGSYNETDGAQLYMVDPSGVSYGYWGCSIGKAKQAAKTEIEKLQVELKDMTCREAVKEVAKIIYIVHDEVKDKAFELELSWVGEITNGRHEVVPKDLREEAEKYAKESLEEEDDSDDDNM</sequence>
<dbReference type="Gene3D" id="3.60.20.10">
    <property type="entry name" value="Glutamine Phosphoribosylpyrophosphate, subunit 1, domain 1"/>
    <property type="match status" value="1"/>
</dbReference>
<dbReference type="InterPro" id="IPR050115">
    <property type="entry name" value="Proteasome_alpha"/>
</dbReference>
<proteinExistence type="inferred from homology"/>
<dbReference type="GeneTree" id="ENSGT00550000074912"/>
<evidence type="ECO:0000313" key="10">
    <source>
        <dbReference type="Proteomes" id="UP000694569"/>
    </source>
</evidence>
<evidence type="ECO:0000256" key="3">
    <source>
        <dbReference type="ARBA" id="ARBA00004496"/>
    </source>
</evidence>
<feature type="compositionally biased region" description="Basic and acidic residues" evidence="8">
    <location>
        <begin position="374"/>
        <end position="390"/>
    </location>
</feature>
<dbReference type="Pfam" id="PF00227">
    <property type="entry name" value="Proteasome"/>
    <property type="match status" value="1"/>
</dbReference>
<dbReference type="InterPro" id="IPR001353">
    <property type="entry name" value="Proteasome_sua/b"/>
</dbReference>
<dbReference type="OrthoDB" id="40134at2759"/>
<keyword evidence="5 7" id="KW-0647">Proteasome</keyword>
<comment type="function">
    <text evidence="1">The proteasome is a multicatalytic proteinase complex which is characterized by its ability to cleave peptides with Arg, Phe, Tyr, Leu, and Glu adjacent to the leaving group at neutral or slightly basic pH. The proteasome has an ATP-dependent proteolytic activity.</text>
</comment>
<evidence type="ECO:0000256" key="4">
    <source>
        <dbReference type="ARBA" id="ARBA00022490"/>
    </source>
</evidence>
<evidence type="ECO:0000256" key="7">
    <source>
        <dbReference type="PROSITE-ProRule" id="PRU00808"/>
    </source>
</evidence>
<dbReference type="FunFam" id="3.60.20.10:FF:000007">
    <property type="entry name" value="Proteasome subunit alpha type"/>
    <property type="match status" value="1"/>
</dbReference>
<evidence type="ECO:0000256" key="5">
    <source>
        <dbReference type="ARBA" id="ARBA00022942"/>
    </source>
</evidence>
<dbReference type="Proteomes" id="UP000694569">
    <property type="component" value="Unplaced"/>
</dbReference>
<reference evidence="9" key="1">
    <citation type="submission" date="2025-08" db="UniProtKB">
        <authorList>
            <consortium name="Ensembl"/>
        </authorList>
    </citation>
    <scope>IDENTIFICATION</scope>
</reference>
<dbReference type="PROSITE" id="PS51475">
    <property type="entry name" value="PROTEASOME_ALPHA_2"/>
    <property type="match status" value="1"/>
</dbReference>
<dbReference type="Ensembl" id="ENSLLET00000048035.1">
    <property type="protein sequence ID" value="ENSLLEP00000046196.1"/>
    <property type="gene ID" value="ENSLLEG00000029296.1"/>
</dbReference>
<dbReference type="GO" id="GO:0019773">
    <property type="term" value="C:proteasome core complex, alpha-subunit complex"/>
    <property type="evidence" value="ECO:0007669"/>
    <property type="project" value="UniProtKB-UniRule"/>
</dbReference>
<feature type="region of interest" description="Disordered" evidence="8">
    <location>
        <begin position="374"/>
        <end position="402"/>
    </location>
</feature>
<evidence type="ECO:0000256" key="1">
    <source>
        <dbReference type="ARBA" id="ARBA00002000"/>
    </source>
</evidence>
<evidence type="ECO:0000256" key="6">
    <source>
        <dbReference type="ARBA" id="ARBA00023242"/>
    </source>
</evidence>
<keyword evidence="4" id="KW-0963">Cytoplasm</keyword>
<evidence type="ECO:0000313" key="9">
    <source>
        <dbReference type="Ensembl" id="ENSLLEP00000046196.1"/>
    </source>
</evidence>
<dbReference type="GO" id="GO:0051603">
    <property type="term" value="P:proteolysis involved in protein catabolic process"/>
    <property type="evidence" value="ECO:0007669"/>
    <property type="project" value="InterPro"/>
</dbReference>
<keyword evidence="10" id="KW-1185">Reference proteome</keyword>
<feature type="compositionally biased region" description="Acidic residues" evidence="8">
    <location>
        <begin position="391"/>
        <end position="402"/>
    </location>
</feature>
<dbReference type="InterPro" id="IPR023332">
    <property type="entry name" value="Proteasome_alpha-type"/>
</dbReference>
<reference evidence="9" key="2">
    <citation type="submission" date="2025-09" db="UniProtKB">
        <authorList>
            <consortium name="Ensembl"/>
        </authorList>
    </citation>
    <scope>IDENTIFICATION</scope>
</reference>
<evidence type="ECO:0000256" key="2">
    <source>
        <dbReference type="ARBA" id="ARBA00004123"/>
    </source>
</evidence>
<name>A0A8C5R331_9ANUR</name>
<dbReference type="PANTHER" id="PTHR11599">
    <property type="entry name" value="PROTEASOME SUBUNIT ALPHA/BETA"/>
    <property type="match status" value="1"/>
</dbReference>
<dbReference type="GO" id="GO:0005634">
    <property type="term" value="C:nucleus"/>
    <property type="evidence" value="ECO:0007669"/>
    <property type="project" value="UniProtKB-SubCell"/>
</dbReference>
<comment type="subcellular location">
    <subcellularLocation>
        <location evidence="3">Cytoplasm</location>
    </subcellularLocation>
    <subcellularLocation>
        <location evidence="2">Nucleus</location>
    </subcellularLocation>
</comment>
<comment type="similarity">
    <text evidence="7">Belongs to the peptidase T1A family.</text>
</comment>